<evidence type="ECO:0000313" key="2">
    <source>
        <dbReference type="Proteomes" id="UP000830395"/>
    </source>
</evidence>
<sequence length="282" mass="31918">MGFERTEVKTLYEEQGYVTSIPILSPEELQEARNAFAELERTFGEDYTSYSLHNVHMKYDWVMALTKHPRVLEVITAVVGPDVLLLDSRFICKYPVSKQSKTQGNNDIILHNQENEGQKNESDQESEARLPYVAWHQDMKYWGLDGGPVLSVWLALDDSQEENGALQVIPGSHFSGLLPHRQAKRVGNMLSVNQEIPEELVEKEKALLCPLLAGQMSIHDGLLVHASDPNTSGKRRCGFVIRYVPTAAYPIQDPERPRRFLATVVVSGQDKYNHFSSQKPEL</sequence>
<proteinExistence type="predicted"/>
<keyword evidence="2" id="KW-1185">Reference proteome</keyword>
<dbReference type="Proteomes" id="UP000830395">
    <property type="component" value="Chromosome 7"/>
</dbReference>
<evidence type="ECO:0000313" key="1">
    <source>
        <dbReference type="EMBL" id="MCJ8733897.1"/>
    </source>
</evidence>
<dbReference type="EMBL" id="CM040981">
    <property type="protein sequence ID" value="MCJ8733897.1"/>
    <property type="molecule type" value="Genomic_DNA"/>
</dbReference>
<organism evidence="1 2">
    <name type="scientific">Pangasius djambal</name>
    <dbReference type="NCBI Taxonomy" id="1691987"/>
    <lineage>
        <taxon>Eukaryota</taxon>
        <taxon>Metazoa</taxon>
        <taxon>Chordata</taxon>
        <taxon>Craniata</taxon>
        <taxon>Vertebrata</taxon>
        <taxon>Euteleostomi</taxon>
        <taxon>Actinopterygii</taxon>
        <taxon>Neopterygii</taxon>
        <taxon>Teleostei</taxon>
        <taxon>Ostariophysi</taxon>
        <taxon>Siluriformes</taxon>
        <taxon>Pangasiidae</taxon>
        <taxon>Pangasius</taxon>
    </lineage>
</organism>
<accession>A0ACC5YEY4</accession>
<comment type="caution">
    <text evidence="1">The sequence shown here is derived from an EMBL/GenBank/DDBJ whole genome shotgun (WGS) entry which is preliminary data.</text>
</comment>
<reference evidence="1" key="1">
    <citation type="submission" date="2020-02" db="EMBL/GenBank/DDBJ databases">
        <title>Genome sequencing of the panga catfish, Pangasius djambal.</title>
        <authorList>
            <person name="Wen M."/>
            <person name="Zahm M."/>
            <person name="Roques C."/>
            <person name="Cabau C."/>
            <person name="Klopp C."/>
            <person name="Donnadieu C."/>
            <person name="Jouanno E."/>
            <person name="Avarre J.-C."/>
            <person name="Campet M."/>
            <person name="Ha T."/>
            <person name="Dugue R."/>
            <person name="Lampietro C."/>
            <person name="Louis A."/>
            <person name="Herpin A."/>
            <person name="Echchiki A."/>
            <person name="Berthelot C."/>
            <person name="Parey E."/>
            <person name="Roest-Crollius H."/>
            <person name="Braasch I."/>
            <person name="Postlethwait J.H."/>
            <person name="Bobe J."/>
            <person name="Montfort J."/>
            <person name="Bouchez O."/>
            <person name="Begum T."/>
            <person name="Schartl M."/>
            <person name="Gustiano R."/>
            <person name="Guiguen Y."/>
        </authorList>
    </citation>
    <scope>NUCLEOTIDE SEQUENCE</scope>
    <source>
        <strain evidence="1">Pdj_M5554</strain>
    </source>
</reference>
<protein>
    <submittedName>
        <fullName evidence="1">Uncharacterized protein</fullName>
    </submittedName>
</protein>
<name>A0ACC5YEY4_9TELE</name>
<gene>
    <name evidence="1" type="ORF">PDJAM_G00228990</name>
</gene>